<evidence type="ECO:0000313" key="4">
    <source>
        <dbReference type="Proteomes" id="UP001235760"/>
    </source>
</evidence>
<evidence type="ECO:0000256" key="2">
    <source>
        <dbReference type="ARBA" id="ARBA00022840"/>
    </source>
</evidence>
<dbReference type="Gene3D" id="3.30.420.40">
    <property type="match status" value="3"/>
</dbReference>
<comment type="caution">
    <text evidence="3">The sequence shown here is derived from an EMBL/GenBank/DDBJ whole genome shotgun (WGS) entry which is preliminary data.</text>
</comment>
<protein>
    <submittedName>
        <fullName evidence="3">Hsp70 family protein</fullName>
    </submittedName>
</protein>
<dbReference type="Pfam" id="PF00012">
    <property type="entry name" value="HSP70"/>
    <property type="match status" value="1"/>
</dbReference>
<accession>A0ABT9FZS3</accession>
<name>A0ABT9FZS3_LEPDI</name>
<reference evidence="3 4" key="1">
    <citation type="submission" date="2023-08" db="EMBL/GenBank/DDBJ databases">
        <authorList>
            <person name="Roldan D.M."/>
            <person name="Menes R.J."/>
        </authorList>
    </citation>
    <scope>NUCLEOTIDE SEQUENCE [LARGE SCALE GENOMIC DNA]</scope>
    <source>
        <strain evidence="3 4">CCM 2812</strain>
    </source>
</reference>
<keyword evidence="4" id="KW-1185">Reference proteome</keyword>
<evidence type="ECO:0000313" key="3">
    <source>
        <dbReference type="EMBL" id="MDP4299721.1"/>
    </source>
</evidence>
<proteinExistence type="predicted"/>
<dbReference type="RefSeq" id="WP_305748293.1">
    <property type="nucleotide sequence ID" value="NZ_JAUZEE010000002.1"/>
</dbReference>
<sequence>MTARDLKTDDFCAIDFGTSNSAIAVPDVVSAGGMALVPLEDGHLTMPTAVFYLSEGPGLQALPKLFGRAAVAAYTEGTEGRLMRSMKSVLGSSLMDQHTDIGAGRSVSFSDVITGYLLHLKRAAEARAGHPLRHAVLGRPVFFVDDDPVRDAQAQSALEAAARAVGFEEIAFQYEPLAAALHHEATVDREQWLLVADIGGGTSDFSVVRIGPERRARLDRRDDVLAHHGVHIAGTDFDRRVELGAILPAIGYGSVGPSVGGQPPREVPSRIYFDLATWHLVNTLYRPQRLAEARATKVNYADVTLHQRLMKVLTDHLGHDLLARAERAKIDVAAGGETRINLSLVERGLEVGLDGERAGGFVADDIARITAAAHETVRLAGLEPSRIDALFFTGGSTGLKGLTDTLSAAFPGARPVHGDRLASVAAGLGVYARLLRA</sequence>
<dbReference type="InterPro" id="IPR013126">
    <property type="entry name" value="Hsp_70_fam"/>
</dbReference>
<dbReference type="EMBL" id="JAUZEE010000002">
    <property type="protein sequence ID" value="MDP4299721.1"/>
    <property type="molecule type" value="Genomic_DNA"/>
</dbReference>
<dbReference type="Proteomes" id="UP001235760">
    <property type="component" value="Unassembled WGS sequence"/>
</dbReference>
<dbReference type="InterPro" id="IPR043129">
    <property type="entry name" value="ATPase_NBD"/>
</dbReference>
<keyword evidence="1" id="KW-0547">Nucleotide-binding</keyword>
<dbReference type="Gene3D" id="3.90.640.10">
    <property type="entry name" value="Actin, Chain A, domain 4"/>
    <property type="match status" value="1"/>
</dbReference>
<dbReference type="PANTHER" id="PTHR19375">
    <property type="entry name" value="HEAT SHOCK PROTEIN 70KDA"/>
    <property type="match status" value="1"/>
</dbReference>
<organism evidence="3 4">
    <name type="scientific">Leptothrix discophora</name>
    <dbReference type="NCBI Taxonomy" id="89"/>
    <lineage>
        <taxon>Bacteria</taxon>
        <taxon>Pseudomonadati</taxon>
        <taxon>Pseudomonadota</taxon>
        <taxon>Betaproteobacteria</taxon>
        <taxon>Burkholderiales</taxon>
        <taxon>Sphaerotilaceae</taxon>
        <taxon>Leptothrix</taxon>
    </lineage>
</organism>
<keyword evidence="2" id="KW-0067">ATP-binding</keyword>
<evidence type="ECO:0000256" key="1">
    <source>
        <dbReference type="ARBA" id="ARBA00022741"/>
    </source>
</evidence>
<dbReference type="SUPFAM" id="SSF53067">
    <property type="entry name" value="Actin-like ATPase domain"/>
    <property type="match status" value="2"/>
</dbReference>
<gene>
    <name evidence="3" type="ORF">Q8X39_03675</name>
</gene>